<dbReference type="Pfam" id="PF06974">
    <property type="entry name" value="WS_DGAT_C"/>
    <property type="match status" value="1"/>
</dbReference>
<reference evidence="3" key="1">
    <citation type="submission" date="2025-08" db="UniProtKB">
        <authorList>
            <consortium name="RefSeq"/>
        </authorList>
    </citation>
    <scope>IDENTIFICATION</scope>
    <source>
        <tissue evidence="3">Seedling</tissue>
    </source>
</reference>
<evidence type="ECO:0000259" key="1">
    <source>
        <dbReference type="Pfam" id="PF06974"/>
    </source>
</evidence>
<dbReference type="GeneID" id="132803548"/>
<proteinExistence type="predicted"/>
<dbReference type="Proteomes" id="UP001652623">
    <property type="component" value="Chromosome 4"/>
</dbReference>
<feature type="domain" description="O-acyltransferase WSD1 C-terminal" evidence="1">
    <location>
        <begin position="18"/>
        <end position="164"/>
    </location>
</feature>
<evidence type="ECO:0000313" key="2">
    <source>
        <dbReference type="Proteomes" id="UP001652623"/>
    </source>
</evidence>
<dbReference type="RefSeq" id="XP_060672752.1">
    <property type="nucleotide sequence ID" value="XM_060816769.1"/>
</dbReference>
<evidence type="ECO:0000313" key="3">
    <source>
        <dbReference type="RefSeq" id="XP_060672752.1"/>
    </source>
</evidence>
<dbReference type="PANTHER" id="PTHR31650:SF34">
    <property type="entry name" value="O-ACYLTRANSFERASE WSD1-LIKE ISOFORM X1"/>
    <property type="match status" value="1"/>
</dbReference>
<dbReference type="PANTHER" id="PTHR31650">
    <property type="entry name" value="O-ACYLTRANSFERASE (WSD1-LIKE) FAMILY PROTEIN"/>
    <property type="match status" value="1"/>
</dbReference>
<accession>A0ABM4A7Q2</accession>
<keyword evidence="2" id="KW-1185">Reference proteome</keyword>
<protein>
    <submittedName>
        <fullName evidence="3">Wax ester synthase/diacylglycerol acyltransferase 4-like</fullName>
    </submittedName>
</protein>
<name>A0ABM4A7Q2_ZIZJJ</name>
<organism evidence="2 3">
    <name type="scientific">Ziziphus jujuba</name>
    <name type="common">Chinese jujube</name>
    <name type="synonym">Ziziphus sativa</name>
    <dbReference type="NCBI Taxonomy" id="326968"/>
    <lineage>
        <taxon>Eukaryota</taxon>
        <taxon>Viridiplantae</taxon>
        <taxon>Streptophyta</taxon>
        <taxon>Embryophyta</taxon>
        <taxon>Tracheophyta</taxon>
        <taxon>Spermatophyta</taxon>
        <taxon>Magnoliopsida</taxon>
        <taxon>eudicotyledons</taxon>
        <taxon>Gunneridae</taxon>
        <taxon>Pentapetalae</taxon>
        <taxon>rosids</taxon>
        <taxon>fabids</taxon>
        <taxon>Rosales</taxon>
        <taxon>Rhamnaceae</taxon>
        <taxon>Paliureae</taxon>
        <taxon>Ziziphus</taxon>
    </lineage>
</organism>
<dbReference type="InterPro" id="IPR009721">
    <property type="entry name" value="O-acyltransferase_WSD1_C"/>
</dbReference>
<sequence>MDHASINDMMKLDSKTPWGNRFAFLHIPIPKFRNDQFSNPLDIVRYAQKVIGRKRKSLSVSLNGRLLEMVKKFKGYEAVAAEFIYSTVTNAGMVISNMIGPVEHMALANQPVKGLYYSLVGTPEDLDINIVSYMGKLSVTFGTKEGHIDQQKFKSCMEQAFDTIFKAARNS</sequence>
<gene>
    <name evidence="3" type="primary">LOC132803548</name>
</gene>
<dbReference type="InterPro" id="IPR045034">
    <property type="entry name" value="O-acyltransferase_WSD1-like"/>
</dbReference>